<comment type="caution">
    <text evidence="3">The sequence shown here is derived from an EMBL/GenBank/DDBJ whole genome shotgun (WGS) entry which is preliminary data.</text>
</comment>
<dbReference type="RefSeq" id="WP_326847037.1">
    <property type="nucleotide sequence ID" value="NZ_WBOF01000001.1"/>
</dbReference>
<gene>
    <name evidence="3" type="ORF">F7Q99_23845</name>
</gene>
<proteinExistence type="predicted"/>
<dbReference type="InterPro" id="IPR007312">
    <property type="entry name" value="Phosphoesterase"/>
</dbReference>
<dbReference type="GO" id="GO:0042578">
    <property type="term" value="F:phosphoric ester hydrolase activity"/>
    <property type="evidence" value="ECO:0007669"/>
    <property type="project" value="UniProtKB-ARBA"/>
</dbReference>
<keyword evidence="2" id="KW-0843">Virulence</keyword>
<dbReference type="SUPFAM" id="SSF53649">
    <property type="entry name" value="Alkaline phosphatase-like"/>
    <property type="match status" value="1"/>
</dbReference>
<protein>
    <submittedName>
        <fullName evidence="3">Acid phosphatase</fullName>
    </submittedName>
</protein>
<dbReference type="Gene3D" id="3.40.720.10">
    <property type="entry name" value="Alkaline Phosphatase, subunit A"/>
    <property type="match status" value="1"/>
</dbReference>
<keyword evidence="4" id="KW-1185">Reference proteome</keyword>
<reference evidence="3 4" key="1">
    <citation type="submission" date="2019-09" db="EMBL/GenBank/DDBJ databases">
        <title>Genome Sequences of Streptomyces kaniharaensis ATCC 21070.</title>
        <authorList>
            <person name="Zhu W."/>
            <person name="De Crecy-Lagard V."/>
            <person name="Richards N.G."/>
        </authorList>
    </citation>
    <scope>NUCLEOTIDE SEQUENCE [LARGE SCALE GENOMIC DNA]</scope>
    <source>
        <strain evidence="3 4">SF-557</strain>
    </source>
</reference>
<evidence type="ECO:0000256" key="1">
    <source>
        <dbReference type="ARBA" id="ARBA00022801"/>
    </source>
</evidence>
<evidence type="ECO:0000313" key="3">
    <source>
        <dbReference type="EMBL" id="MQS15216.1"/>
    </source>
</evidence>
<keyword evidence="1" id="KW-0378">Hydrolase</keyword>
<evidence type="ECO:0000256" key="2">
    <source>
        <dbReference type="ARBA" id="ARBA00023026"/>
    </source>
</evidence>
<dbReference type="InterPro" id="IPR017850">
    <property type="entry name" value="Alkaline_phosphatase_core_sf"/>
</dbReference>
<dbReference type="PANTHER" id="PTHR31956:SF1">
    <property type="entry name" value="NON-SPECIFIC PHOSPHOLIPASE C1"/>
    <property type="match status" value="1"/>
</dbReference>
<dbReference type="PROSITE" id="PS51257">
    <property type="entry name" value="PROKAR_LIPOPROTEIN"/>
    <property type="match status" value="1"/>
</dbReference>
<accession>A0A6N7KUD8</accession>
<dbReference type="AlphaFoldDB" id="A0A6N7KUD8"/>
<dbReference type="EMBL" id="WBOF01000001">
    <property type="protein sequence ID" value="MQS15216.1"/>
    <property type="molecule type" value="Genomic_DNA"/>
</dbReference>
<dbReference type="PANTHER" id="PTHR31956">
    <property type="entry name" value="NON-SPECIFIC PHOSPHOLIPASE C4-RELATED"/>
    <property type="match status" value="1"/>
</dbReference>
<evidence type="ECO:0000313" key="4">
    <source>
        <dbReference type="Proteomes" id="UP000450000"/>
    </source>
</evidence>
<dbReference type="Proteomes" id="UP000450000">
    <property type="component" value="Unassembled WGS sequence"/>
</dbReference>
<sequence>MTCADARGAGRRRRVGAPAGAVAAAFVLLVAGCAASPAGPAGSGTRSSPVSPVPAVAVPRPDHVVVVVEENKSYADVIGRTAEAPFINTLAAQGASFTRSFAVAHPSQPNYLALFSGSVQGVTDDSCPHAFSTPDLGSALLAAGLTFAGYSEDLPGAGYTGCGSGGYARKHNPWVDFGALPPGVNLPFSAFPHDYAALPAVSFVVPNLTNDMHDGSVTQGDTWLKDNLAGYADWARTHNSLLVITWDEDDGSQDNRIPTVVVGQQVNPGTYDERTDHYRLLRTLEDAYGLHPVGASAGVTAVGDIWRPAP</sequence>
<dbReference type="Pfam" id="PF04185">
    <property type="entry name" value="Phosphoesterase"/>
    <property type="match status" value="1"/>
</dbReference>
<organism evidence="3 4">
    <name type="scientific">Streptomyces kaniharaensis</name>
    <dbReference type="NCBI Taxonomy" id="212423"/>
    <lineage>
        <taxon>Bacteria</taxon>
        <taxon>Bacillati</taxon>
        <taxon>Actinomycetota</taxon>
        <taxon>Actinomycetes</taxon>
        <taxon>Kitasatosporales</taxon>
        <taxon>Streptomycetaceae</taxon>
        <taxon>Streptomyces</taxon>
    </lineage>
</organism>
<name>A0A6N7KUD8_9ACTN</name>